<dbReference type="Proteomes" id="UP000295726">
    <property type="component" value="Unassembled WGS sequence"/>
</dbReference>
<dbReference type="EMBL" id="SLZZ01000033">
    <property type="protein sequence ID" value="TCS74849.1"/>
    <property type="molecule type" value="Genomic_DNA"/>
</dbReference>
<feature type="transmembrane region" description="Helical" evidence="1">
    <location>
        <begin position="85"/>
        <end position="105"/>
    </location>
</feature>
<evidence type="ECO:0000256" key="1">
    <source>
        <dbReference type="SAM" id="Phobius"/>
    </source>
</evidence>
<evidence type="ECO:0000313" key="4">
    <source>
        <dbReference type="Proteomes" id="UP000295726"/>
    </source>
</evidence>
<name>A0A4R3JZU5_9FIRM</name>
<keyword evidence="4" id="KW-1185">Reference proteome</keyword>
<dbReference type="Pfam" id="PF07853">
    <property type="entry name" value="DUF1648"/>
    <property type="match status" value="1"/>
</dbReference>
<keyword evidence="1" id="KW-1133">Transmembrane helix</keyword>
<keyword evidence="1" id="KW-0812">Transmembrane</keyword>
<accession>A0A4R3JZU5</accession>
<dbReference type="InterPro" id="IPR012867">
    <property type="entry name" value="DUF1648"/>
</dbReference>
<reference evidence="3 4" key="1">
    <citation type="submission" date="2019-03" db="EMBL/GenBank/DDBJ databases">
        <title>Genomic Encyclopedia of Type Strains, Phase IV (KMG-IV): sequencing the most valuable type-strain genomes for metagenomic binning, comparative biology and taxonomic classification.</title>
        <authorList>
            <person name="Goeker M."/>
        </authorList>
    </citation>
    <scope>NUCLEOTIDE SEQUENCE [LARGE SCALE GENOMIC DNA]</scope>
    <source>
        <strain evidence="3 4">DSM 29489</strain>
    </source>
</reference>
<protein>
    <submittedName>
        <fullName evidence="3">Uncharacterized protein DUF1648</fullName>
    </submittedName>
</protein>
<evidence type="ECO:0000259" key="2">
    <source>
        <dbReference type="Pfam" id="PF07853"/>
    </source>
</evidence>
<dbReference type="RefSeq" id="WP_132383564.1">
    <property type="nucleotide sequence ID" value="NZ_DAIPCY010000019.1"/>
</dbReference>
<sequence>MGLINSRKLSWIICGLGCLSAIIAMFFLPDIIPTHFTGGVADGFSSKLDIFLCPLLQTVIVFLSGRKKIKYCLTHSRTFFTDIQYNWMVSGLALLILWIEIWLILVSLN</sequence>
<feature type="transmembrane region" description="Helical" evidence="1">
    <location>
        <begin position="9"/>
        <end position="28"/>
    </location>
</feature>
<feature type="transmembrane region" description="Helical" evidence="1">
    <location>
        <begin position="48"/>
        <end position="65"/>
    </location>
</feature>
<proteinExistence type="predicted"/>
<keyword evidence="1" id="KW-0472">Membrane</keyword>
<comment type="caution">
    <text evidence="3">The sequence shown here is derived from an EMBL/GenBank/DDBJ whole genome shotgun (WGS) entry which is preliminary data.</text>
</comment>
<gene>
    <name evidence="3" type="ORF">EDD59_1331</name>
</gene>
<organism evidence="3 4">
    <name type="scientific">Muricomes intestini</name>
    <dbReference type="NCBI Taxonomy" id="1796634"/>
    <lineage>
        <taxon>Bacteria</taxon>
        <taxon>Bacillati</taxon>
        <taxon>Bacillota</taxon>
        <taxon>Clostridia</taxon>
        <taxon>Lachnospirales</taxon>
        <taxon>Lachnospiraceae</taxon>
        <taxon>Muricomes</taxon>
    </lineage>
</organism>
<evidence type="ECO:0000313" key="3">
    <source>
        <dbReference type="EMBL" id="TCS74849.1"/>
    </source>
</evidence>
<dbReference type="OrthoDB" id="1828587at2"/>
<dbReference type="AlphaFoldDB" id="A0A4R3JZU5"/>
<feature type="domain" description="DUF1648" evidence="2">
    <location>
        <begin position="12"/>
        <end position="57"/>
    </location>
</feature>